<protein>
    <submittedName>
        <fullName evidence="1">Uncharacterized protein</fullName>
    </submittedName>
</protein>
<dbReference type="RefSeq" id="WP_394316441.1">
    <property type="nucleotide sequence ID" value="NZ_JBHMQV010000001.1"/>
</dbReference>
<accession>A0ABV6T9Y7</accession>
<comment type="caution">
    <text evidence="1">The sequence shown here is derived from an EMBL/GenBank/DDBJ whole genome shotgun (WGS) entry which is preliminary data.</text>
</comment>
<evidence type="ECO:0000313" key="2">
    <source>
        <dbReference type="Proteomes" id="UP001589887"/>
    </source>
</evidence>
<keyword evidence="2" id="KW-1185">Reference proteome</keyword>
<proteinExistence type="predicted"/>
<organism evidence="1 2">
    <name type="scientific">Streptomyces noboritoensis</name>
    <dbReference type="NCBI Taxonomy" id="67337"/>
    <lineage>
        <taxon>Bacteria</taxon>
        <taxon>Bacillati</taxon>
        <taxon>Actinomycetota</taxon>
        <taxon>Actinomycetes</taxon>
        <taxon>Kitasatosporales</taxon>
        <taxon>Streptomycetaceae</taxon>
        <taxon>Streptomyces</taxon>
    </lineage>
</organism>
<sequence length="110" mass="11826">MDTQVSYLHAKIKAAPEAGAPGWVKHKAEDVCEEAVAWVKEARAVDLPAVTAPRGCLTFPAMPDFGALYTQAGFCYPASDYDRDETLEQARRLKDAAASLQALFPDGSPA</sequence>
<name>A0ABV6T9Y7_9ACTN</name>
<dbReference type="EMBL" id="JBHMQV010000001">
    <property type="protein sequence ID" value="MFC0842606.1"/>
    <property type="molecule type" value="Genomic_DNA"/>
</dbReference>
<gene>
    <name evidence="1" type="ORF">ACFH04_02500</name>
</gene>
<evidence type="ECO:0000313" key="1">
    <source>
        <dbReference type="EMBL" id="MFC0842606.1"/>
    </source>
</evidence>
<reference evidence="1 2" key="1">
    <citation type="submission" date="2024-09" db="EMBL/GenBank/DDBJ databases">
        <authorList>
            <person name="Sun Q."/>
            <person name="Mori K."/>
        </authorList>
    </citation>
    <scope>NUCLEOTIDE SEQUENCE [LARGE SCALE GENOMIC DNA]</scope>
    <source>
        <strain evidence="1 2">JCM 4557</strain>
    </source>
</reference>
<dbReference type="Proteomes" id="UP001589887">
    <property type="component" value="Unassembled WGS sequence"/>
</dbReference>